<keyword evidence="7 8" id="KW-0464">Manganese</keyword>
<dbReference type="SUPFAM" id="SSF52949">
    <property type="entry name" value="Macro domain-like"/>
    <property type="match status" value="1"/>
</dbReference>
<dbReference type="KEGG" id="pcor:KS4_36040"/>
<evidence type="ECO:0000256" key="4">
    <source>
        <dbReference type="ARBA" id="ARBA00022438"/>
    </source>
</evidence>
<dbReference type="InterPro" id="IPR011356">
    <property type="entry name" value="Leucine_aapep/pepB"/>
</dbReference>
<feature type="binding site" evidence="8">
    <location>
        <position position="348"/>
    </location>
    <ligand>
        <name>Mn(2+)</name>
        <dbReference type="ChEBI" id="CHEBI:29035"/>
        <label>1</label>
    </ligand>
</feature>
<keyword evidence="11" id="KW-1185">Reference proteome</keyword>
<feature type="binding site" evidence="8">
    <location>
        <position position="350"/>
    </location>
    <ligand>
        <name>Mn(2+)</name>
        <dbReference type="ChEBI" id="CHEBI:29035"/>
        <label>1</label>
    </ligand>
</feature>
<evidence type="ECO:0000256" key="6">
    <source>
        <dbReference type="ARBA" id="ARBA00022801"/>
    </source>
</evidence>
<dbReference type="GO" id="GO:0030145">
    <property type="term" value="F:manganese ion binding"/>
    <property type="evidence" value="ECO:0007669"/>
    <property type="project" value="UniProtKB-UniRule"/>
</dbReference>
<feature type="binding site" evidence="8">
    <location>
        <position position="267"/>
    </location>
    <ligand>
        <name>Mn(2+)</name>
        <dbReference type="ChEBI" id="CHEBI:29035"/>
        <label>2</label>
    </ligand>
</feature>
<evidence type="ECO:0000256" key="2">
    <source>
        <dbReference type="ARBA" id="ARBA00000967"/>
    </source>
</evidence>
<dbReference type="GO" id="GO:0070006">
    <property type="term" value="F:metalloaminopeptidase activity"/>
    <property type="evidence" value="ECO:0007669"/>
    <property type="project" value="InterPro"/>
</dbReference>
<evidence type="ECO:0000256" key="1">
    <source>
        <dbReference type="ARBA" id="ARBA00000135"/>
    </source>
</evidence>
<dbReference type="PRINTS" id="PR00481">
    <property type="entry name" value="LAMNOPPTDASE"/>
</dbReference>
<dbReference type="SUPFAM" id="SSF53187">
    <property type="entry name" value="Zn-dependent exopeptidases"/>
    <property type="match status" value="1"/>
</dbReference>
<gene>
    <name evidence="8 10" type="primary">pepA</name>
    <name evidence="10" type="ORF">KS4_36040</name>
</gene>
<dbReference type="Gene3D" id="3.40.630.10">
    <property type="entry name" value="Zn peptidases"/>
    <property type="match status" value="1"/>
</dbReference>
<dbReference type="EC" id="3.4.11.10" evidence="8"/>
<dbReference type="Gene3D" id="3.40.220.10">
    <property type="entry name" value="Leucine Aminopeptidase, subunit E, domain 1"/>
    <property type="match status" value="1"/>
</dbReference>
<evidence type="ECO:0000256" key="5">
    <source>
        <dbReference type="ARBA" id="ARBA00022670"/>
    </source>
</evidence>
<reference evidence="10 11" key="1">
    <citation type="submission" date="2019-02" db="EMBL/GenBank/DDBJ databases">
        <title>Deep-cultivation of Planctomycetes and their phenomic and genomic characterization uncovers novel biology.</title>
        <authorList>
            <person name="Wiegand S."/>
            <person name="Jogler M."/>
            <person name="Boedeker C."/>
            <person name="Pinto D."/>
            <person name="Vollmers J."/>
            <person name="Rivas-Marin E."/>
            <person name="Kohn T."/>
            <person name="Peeters S.H."/>
            <person name="Heuer A."/>
            <person name="Rast P."/>
            <person name="Oberbeckmann S."/>
            <person name="Bunk B."/>
            <person name="Jeske O."/>
            <person name="Meyerdierks A."/>
            <person name="Storesund J.E."/>
            <person name="Kallscheuer N."/>
            <person name="Luecker S."/>
            <person name="Lage O.M."/>
            <person name="Pohl T."/>
            <person name="Merkel B.J."/>
            <person name="Hornburger P."/>
            <person name="Mueller R.-W."/>
            <person name="Bruemmer F."/>
            <person name="Labrenz M."/>
            <person name="Spormann A.M."/>
            <person name="Op den Camp H."/>
            <person name="Overmann J."/>
            <person name="Amann R."/>
            <person name="Jetten M.S.M."/>
            <person name="Mascher T."/>
            <person name="Medema M.H."/>
            <person name="Devos D.P."/>
            <person name="Kaster A.-K."/>
            <person name="Ovreas L."/>
            <person name="Rohde M."/>
            <person name="Galperin M.Y."/>
            <person name="Jogler C."/>
        </authorList>
    </citation>
    <scope>NUCLEOTIDE SEQUENCE [LARGE SCALE GENOMIC DNA]</scope>
    <source>
        <strain evidence="10 11">KS4</strain>
    </source>
</reference>
<accession>A0A517YZ60</accession>
<feature type="binding site" evidence="8">
    <location>
        <position position="289"/>
    </location>
    <ligand>
        <name>Mn(2+)</name>
        <dbReference type="ChEBI" id="CHEBI:29035"/>
        <label>2</label>
    </ligand>
</feature>
<comment type="function">
    <text evidence="8">Presumably involved in the processing and regular turnover of intracellular proteins. Catalyzes the removal of unsubstituted N-terminal amino acids from various peptides.</text>
</comment>
<dbReference type="PANTHER" id="PTHR11963:SF23">
    <property type="entry name" value="CYTOSOL AMINOPEPTIDASE"/>
    <property type="match status" value="1"/>
</dbReference>
<comment type="similarity">
    <text evidence="3 8">Belongs to the peptidase M17 family.</text>
</comment>
<dbReference type="PROSITE" id="PS00631">
    <property type="entry name" value="CYTOSOL_AP"/>
    <property type="match status" value="1"/>
</dbReference>
<evidence type="ECO:0000256" key="8">
    <source>
        <dbReference type="HAMAP-Rule" id="MF_00181"/>
    </source>
</evidence>
<dbReference type="GO" id="GO:0006508">
    <property type="term" value="P:proteolysis"/>
    <property type="evidence" value="ECO:0007669"/>
    <property type="project" value="UniProtKB-KW"/>
</dbReference>
<dbReference type="GO" id="GO:0005737">
    <property type="term" value="C:cytoplasm"/>
    <property type="evidence" value="ECO:0007669"/>
    <property type="project" value="UniProtKB-SubCell"/>
</dbReference>
<feature type="binding site" evidence="8">
    <location>
        <position position="272"/>
    </location>
    <ligand>
        <name>Mn(2+)</name>
        <dbReference type="ChEBI" id="CHEBI:29035"/>
        <label>1</label>
    </ligand>
</feature>
<organism evidence="10 11">
    <name type="scientific">Poriferisphaera corsica</name>
    <dbReference type="NCBI Taxonomy" id="2528020"/>
    <lineage>
        <taxon>Bacteria</taxon>
        <taxon>Pseudomonadati</taxon>
        <taxon>Planctomycetota</taxon>
        <taxon>Phycisphaerae</taxon>
        <taxon>Phycisphaerales</taxon>
        <taxon>Phycisphaeraceae</taxon>
        <taxon>Poriferisphaera</taxon>
    </lineage>
</organism>
<sequence length="505" mass="53816">MYRRIKSAADIKTTGRLSSAVAIFLSEKTTRLPAEYKQLDQQLGGVLSGYIKRDEFNGRVGDVAVLYPESGAERLFVVGLGKVDVMNGNQLRIASKALYRAVDSANVSKLMVFGIDSMKGSLKPAEFGEAVGDGMGIASFEFLEFKGAVSGSEKKNAALKSLVVSMEKGCRGGLDRAIAMNDGVSTARRLAATPPNVANVPYIERYCRSTAKKLGLKCTVINAAKAKQLGMGGLLAVGAGSESKPAIIALEWKGSDAKADPILLVGKSITFDTGGYSLKPDGGKGMKYDKCGGMTVIGIMEAVANLKLKQRVVGLIAAAENMIDSEAYRVDDIIKFTNGVTCEVTNTDAEGRLVLADALAYGTKTYKPKSVIDMATLTGGVVVALGSYCAGVFATDDKIMASMQKASQKTGEKIWRLPLWDEHRKQMSGTHADLVNSANREAHPIQGAAFLSHFVGKDAPKLMPKMPWMHIDIAGVASFDSDTALYPKGPSGWGVRLVTEYLANN</sequence>
<dbReference type="CDD" id="cd00433">
    <property type="entry name" value="Peptidase_M17"/>
    <property type="match status" value="1"/>
</dbReference>
<name>A0A517YZ60_9BACT</name>
<dbReference type="Pfam" id="PF00883">
    <property type="entry name" value="Peptidase_M17"/>
    <property type="match status" value="1"/>
</dbReference>
<dbReference type="Pfam" id="PF02789">
    <property type="entry name" value="Peptidase_M17_N"/>
    <property type="match status" value="1"/>
</dbReference>
<keyword evidence="8" id="KW-0479">Metal-binding</keyword>
<keyword evidence="8" id="KW-0963">Cytoplasm</keyword>
<feature type="binding site" evidence="8">
    <location>
        <position position="350"/>
    </location>
    <ligand>
        <name>Mn(2+)</name>
        <dbReference type="ChEBI" id="CHEBI:29035"/>
        <label>2</label>
    </ligand>
</feature>
<dbReference type="InterPro" id="IPR023042">
    <property type="entry name" value="Peptidase_M17_leu_NH2_pept"/>
</dbReference>
<comment type="cofactor">
    <cofactor evidence="8">
        <name>Mn(2+)</name>
        <dbReference type="ChEBI" id="CHEBI:29035"/>
    </cofactor>
    <text evidence="8">Binds 2 manganese ions per subunit.</text>
</comment>
<dbReference type="RefSeq" id="WP_200761386.1">
    <property type="nucleotide sequence ID" value="NZ_CP036425.1"/>
</dbReference>
<dbReference type="PANTHER" id="PTHR11963">
    <property type="entry name" value="LEUCINE AMINOPEPTIDASE-RELATED"/>
    <property type="match status" value="1"/>
</dbReference>
<dbReference type="InterPro" id="IPR000819">
    <property type="entry name" value="Peptidase_M17_C"/>
</dbReference>
<comment type="catalytic activity">
    <reaction evidence="2 8">
        <text>Release of an N-terminal amino acid, preferentially leucine, but not glutamic or aspartic acids.</text>
        <dbReference type="EC" id="3.4.11.10"/>
    </reaction>
</comment>
<dbReference type="HAMAP" id="MF_00181">
    <property type="entry name" value="Cytosol_peptidase_M17"/>
    <property type="match status" value="1"/>
</dbReference>
<keyword evidence="5 8" id="KW-0645">Protease</keyword>
<dbReference type="AlphaFoldDB" id="A0A517YZ60"/>
<comment type="catalytic activity">
    <reaction evidence="1 8">
        <text>Release of an N-terminal amino acid, Xaa-|-Yaa-, in which Xaa is preferably Leu, but may be other amino acids including Pro although not Arg or Lys, and Yaa may be Pro. Amino acid amides and methyl esters are also readily hydrolyzed, but rates on arylamides are exceedingly low.</text>
        <dbReference type="EC" id="3.4.11.1"/>
    </reaction>
</comment>
<keyword evidence="4 8" id="KW-0031">Aminopeptidase</keyword>
<dbReference type="Proteomes" id="UP000317369">
    <property type="component" value="Chromosome"/>
</dbReference>
<evidence type="ECO:0000313" key="10">
    <source>
        <dbReference type="EMBL" id="QDU35521.1"/>
    </source>
</evidence>
<evidence type="ECO:0000313" key="11">
    <source>
        <dbReference type="Proteomes" id="UP000317369"/>
    </source>
</evidence>
<dbReference type="EMBL" id="CP036425">
    <property type="protein sequence ID" value="QDU35521.1"/>
    <property type="molecule type" value="Genomic_DNA"/>
</dbReference>
<dbReference type="InterPro" id="IPR043472">
    <property type="entry name" value="Macro_dom-like"/>
</dbReference>
<proteinExistence type="inferred from homology"/>
<comment type="subcellular location">
    <subcellularLocation>
        <location evidence="8">Cytoplasm</location>
    </subcellularLocation>
</comment>
<feature type="active site" evidence="8">
    <location>
        <position position="352"/>
    </location>
</feature>
<evidence type="ECO:0000256" key="7">
    <source>
        <dbReference type="ARBA" id="ARBA00023211"/>
    </source>
</evidence>
<dbReference type="InterPro" id="IPR008283">
    <property type="entry name" value="Peptidase_M17_N"/>
</dbReference>
<evidence type="ECO:0000256" key="3">
    <source>
        <dbReference type="ARBA" id="ARBA00009528"/>
    </source>
</evidence>
<feature type="domain" description="Cytosol aminopeptidase" evidence="9">
    <location>
        <begin position="346"/>
        <end position="353"/>
    </location>
</feature>
<dbReference type="EC" id="3.4.11.1" evidence="8"/>
<protein>
    <recommendedName>
        <fullName evidence="8">Probable cytosol aminopeptidase</fullName>
        <ecNumber evidence="8">3.4.11.1</ecNumber>
    </recommendedName>
    <alternativeName>
        <fullName evidence="8">Leucine aminopeptidase</fullName>
        <shortName evidence="8">LAP</shortName>
        <ecNumber evidence="8">3.4.11.10</ecNumber>
    </alternativeName>
    <alternativeName>
        <fullName evidence="8">Leucyl aminopeptidase</fullName>
    </alternativeName>
</protein>
<feature type="binding site" evidence="8">
    <location>
        <position position="272"/>
    </location>
    <ligand>
        <name>Mn(2+)</name>
        <dbReference type="ChEBI" id="CHEBI:29035"/>
        <label>2</label>
    </ligand>
</feature>
<keyword evidence="6 8" id="KW-0378">Hydrolase</keyword>
<evidence type="ECO:0000259" key="9">
    <source>
        <dbReference type="PROSITE" id="PS00631"/>
    </source>
</evidence>
<feature type="active site" evidence="8">
    <location>
        <position position="279"/>
    </location>
</feature>